<protein>
    <submittedName>
        <fullName evidence="1">Uncharacterized protein</fullName>
    </submittedName>
</protein>
<dbReference type="AlphaFoldDB" id="A0A8X6F7L1"/>
<comment type="caution">
    <text evidence="1">The sequence shown here is derived from an EMBL/GenBank/DDBJ whole genome shotgun (WGS) entry which is preliminary data.</text>
</comment>
<name>A0A8X6F7L1_TRICU</name>
<evidence type="ECO:0000313" key="2">
    <source>
        <dbReference type="Proteomes" id="UP000887116"/>
    </source>
</evidence>
<organism evidence="1 2">
    <name type="scientific">Trichonephila clavata</name>
    <name type="common">Joro spider</name>
    <name type="synonym">Nephila clavata</name>
    <dbReference type="NCBI Taxonomy" id="2740835"/>
    <lineage>
        <taxon>Eukaryota</taxon>
        <taxon>Metazoa</taxon>
        <taxon>Ecdysozoa</taxon>
        <taxon>Arthropoda</taxon>
        <taxon>Chelicerata</taxon>
        <taxon>Arachnida</taxon>
        <taxon>Araneae</taxon>
        <taxon>Araneomorphae</taxon>
        <taxon>Entelegynae</taxon>
        <taxon>Araneoidea</taxon>
        <taxon>Nephilidae</taxon>
        <taxon>Trichonephila</taxon>
    </lineage>
</organism>
<dbReference type="Proteomes" id="UP000887116">
    <property type="component" value="Unassembled WGS sequence"/>
</dbReference>
<sequence length="69" mass="8176">MQFHCYVALVVVYQKTLIRSYFCNCFIQLLAFTRRVYHTSNKDALFLLPDYGSSPLRRLHCGGQWSRLE</sequence>
<accession>A0A8X6F7L1</accession>
<evidence type="ECO:0000313" key="1">
    <source>
        <dbReference type="EMBL" id="GFQ72237.1"/>
    </source>
</evidence>
<proteinExistence type="predicted"/>
<dbReference type="EMBL" id="BMAO01001302">
    <property type="protein sequence ID" value="GFQ72237.1"/>
    <property type="molecule type" value="Genomic_DNA"/>
</dbReference>
<reference evidence="1" key="1">
    <citation type="submission" date="2020-07" db="EMBL/GenBank/DDBJ databases">
        <title>Multicomponent nature underlies the extraordinary mechanical properties of spider dragline silk.</title>
        <authorList>
            <person name="Kono N."/>
            <person name="Nakamura H."/>
            <person name="Mori M."/>
            <person name="Yoshida Y."/>
            <person name="Ohtoshi R."/>
            <person name="Malay A.D."/>
            <person name="Moran D.A.P."/>
            <person name="Tomita M."/>
            <person name="Numata K."/>
            <person name="Arakawa K."/>
        </authorList>
    </citation>
    <scope>NUCLEOTIDE SEQUENCE</scope>
</reference>
<gene>
    <name evidence="1" type="ORF">TNCT_407521</name>
</gene>
<keyword evidence="2" id="KW-1185">Reference proteome</keyword>